<feature type="chain" id="PRO_5046028548" evidence="1">
    <location>
        <begin position="36"/>
        <end position="397"/>
    </location>
</feature>
<keyword evidence="1" id="KW-0732">Signal</keyword>
<dbReference type="Gene3D" id="3.40.190.10">
    <property type="entry name" value="Periplasmic binding protein-like II"/>
    <property type="match status" value="2"/>
</dbReference>
<reference evidence="4" key="1">
    <citation type="journal article" date="2019" name="Int. J. Syst. Evol. Microbiol.">
        <title>The Global Catalogue of Microorganisms (GCM) 10K type strain sequencing project: providing services to taxonomists for standard genome sequencing and annotation.</title>
        <authorList>
            <consortium name="The Broad Institute Genomics Platform"/>
            <consortium name="The Broad Institute Genome Sequencing Center for Infectious Disease"/>
            <person name="Wu L."/>
            <person name="Ma J."/>
        </authorList>
    </citation>
    <scope>NUCLEOTIDE SEQUENCE [LARGE SCALE GENOMIC DNA]</scope>
    <source>
        <strain evidence="4">JCM 18304</strain>
    </source>
</reference>
<evidence type="ECO:0000256" key="1">
    <source>
        <dbReference type="SAM" id="SignalP"/>
    </source>
</evidence>
<proteinExistence type="predicted"/>
<keyword evidence="4" id="KW-1185">Reference proteome</keyword>
<comment type="caution">
    <text evidence="3">The sequence shown here is derived from an EMBL/GenBank/DDBJ whole genome shotgun (WGS) entry which is preliminary data.</text>
</comment>
<name>A0ABP9RSK9_9ACTN</name>
<dbReference type="EMBL" id="BAABJQ010000006">
    <property type="protein sequence ID" value="GAA5184638.1"/>
    <property type="molecule type" value="Genomic_DNA"/>
</dbReference>
<evidence type="ECO:0000259" key="2">
    <source>
        <dbReference type="Pfam" id="PF12849"/>
    </source>
</evidence>
<gene>
    <name evidence="3" type="ORF">GCM10023322_26560</name>
</gene>
<dbReference type="SUPFAM" id="SSF53850">
    <property type="entry name" value="Periplasmic binding protein-like II"/>
    <property type="match status" value="1"/>
</dbReference>
<dbReference type="Pfam" id="PF12849">
    <property type="entry name" value="PBP_like_2"/>
    <property type="match status" value="1"/>
</dbReference>
<organism evidence="3 4">
    <name type="scientific">Rugosimonospora acidiphila</name>
    <dbReference type="NCBI Taxonomy" id="556531"/>
    <lineage>
        <taxon>Bacteria</taxon>
        <taxon>Bacillati</taxon>
        <taxon>Actinomycetota</taxon>
        <taxon>Actinomycetes</taxon>
        <taxon>Micromonosporales</taxon>
        <taxon>Micromonosporaceae</taxon>
        <taxon>Rugosimonospora</taxon>
    </lineage>
</organism>
<sequence>MRKTAGRARAWLVGGVAAALVSGAFVVGVAGPASADPTTTFVGVGSDTIQDVMNQLASTVGGGLVGSYDAVDPVTAAAGGQIAPKSGCTMTRPNGSGQGLNALRASINPNTTAGQLADKPEAGCVDFARSSSGPAAADKSVNGALVYVPFALDAVAPATGPATAVTGSDPAVATNITHADQFTLTDLQTLYANCAPITEGGVTYTPNGTTTDATHQPIHLYVPQAGSGTRNFWLQTLGISTTGSLPPCVNDHVTINGQSVQVEEHDGTVFANDADALGPFSIAQWVAQKNGHHERRHNAVLHSLNGTAALTSAGALNTAYPITREVYNIVSFSRVTSTASADAAFRSIFNGPSSAICRGASTLINFGFALLNTAPLGHTCGQVANDLRAFDPASDPV</sequence>
<dbReference type="Proteomes" id="UP001501570">
    <property type="component" value="Unassembled WGS sequence"/>
</dbReference>
<feature type="signal peptide" evidence="1">
    <location>
        <begin position="1"/>
        <end position="35"/>
    </location>
</feature>
<dbReference type="RefSeq" id="WP_345629346.1">
    <property type="nucleotide sequence ID" value="NZ_BAABJQ010000006.1"/>
</dbReference>
<dbReference type="InterPro" id="IPR024370">
    <property type="entry name" value="PBP_domain"/>
</dbReference>
<accession>A0ABP9RSK9</accession>
<evidence type="ECO:0000313" key="4">
    <source>
        <dbReference type="Proteomes" id="UP001501570"/>
    </source>
</evidence>
<protein>
    <submittedName>
        <fullName evidence="3">Substrate-binding domain-containing protein</fullName>
    </submittedName>
</protein>
<feature type="domain" description="PBP" evidence="2">
    <location>
        <begin position="34"/>
        <end position="330"/>
    </location>
</feature>
<evidence type="ECO:0000313" key="3">
    <source>
        <dbReference type="EMBL" id="GAA5184638.1"/>
    </source>
</evidence>